<dbReference type="PANTHER" id="PTHR47870:SF4">
    <property type="entry name" value="CYTOCHROME C-TYPE BIOGENESIS PROTEIN CYCH"/>
    <property type="match status" value="1"/>
</dbReference>
<evidence type="ECO:0000313" key="7">
    <source>
        <dbReference type="EMBL" id="PWE14740.1"/>
    </source>
</evidence>
<comment type="subcellular location">
    <subcellularLocation>
        <location evidence="1">Cell envelope</location>
    </subcellularLocation>
</comment>
<dbReference type="NCBIfam" id="TIGR03142">
    <property type="entry name" value="cytochro_ccmI"/>
    <property type="match status" value="1"/>
</dbReference>
<dbReference type="GO" id="GO:0017004">
    <property type="term" value="P:cytochrome complex assembly"/>
    <property type="evidence" value="ECO:0007669"/>
    <property type="project" value="UniProtKB-KW"/>
</dbReference>
<evidence type="ECO:0000256" key="2">
    <source>
        <dbReference type="ARBA" id="ARBA00022737"/>
    </source>
</evidence>
<dbReference type="Proteomes" id="UP000245216">
    <property type="component" value="Unassembled WGS sequence"/>
</dbReference>
<dbReference type="InterPro" id="IPR011990">
    <property type="entry name" value="TPR-like_helical_dom_sf"/>
</dbReference>
<dbReference type="Pfam" id="PF23914">
    <property type="entry name" value="TPR_CcmH_CycH"/>
    <property type="match status" value="1"/>
</dbReference>
<evidence type="ECO:0000256" key="1">
    <source>
        <dbReference type="ARBA" id="ARBA00004196"/>
    </source>
</evidence>
<proteinExistence type="predicted"/>
<organism evidence="7 8">
    <name type="scientific">Alcaligenes faecalis</name>
    <dbReference type="NCBI Taxonomy" id="511"/>
    <lineage>
        <taxon>Bacteria</taxon>
        <taxon>Pseudomonadati</taxon>
        <taxon>Pseudomonadota</taxon>
        <taxon>Betaproteobacteria</taxon>
        <taxon>Burkholderiales</taxon>
        <taxon>Alcaligenaceae</taxon>
        <taxon>Alcaligenes</taxon>
    </lineage>
</organism>
<evidence type="ECO:0000256" key="3">
    <source>
        <dbReference type="ARBA" id="ARBA00022748"/>
    </source>
</evidence>
<dbReference type="InterPro" id="IPR017560">
    <property type="entry name" value="Cyt_c_biogenesis_CcmI"/>
</dbReference>
<accession>A0A2U2BL56</accession>
<evidence type="ECO:0000256" key="4">
    <source>
        <dbReference type="ARBA" id="ARBA00022803"/>
    </source>
</evidence>
<protein>
    <submittedName>
        <fullName evidence="7">C-type cytochrome biogenesis protein CcmI</fullName>
    </submittedName>
</protein>
<dbReference type="RefSeq" id="WP_109088853.1">
    <property type="nucleotide sequence ID" value="NZ_QEXO01000002.1"/>
</dbReference>
<evidence type="ECO:0000313" key="8">
    <source>
        <dbReference type="Proteomes" id="UP000245216"/>
    </source>
</evidence>
<name>A0A2U2BL56_ALCFA</name>
<feature type="transmembrane region" description="Helical" evidence="5">
    <location>
        <begin position="96"/>
        <end position="115"/>
    </location>
</feature>
<gene>
    <name evidence="7" type="primary">ccmI</name>
    <name evidence="7" type="ORF">DF183_08550</name>
</gene>
<keyword evidence="5" id="KW-0472">Membrane</keyword>
<feature type="domain" description="Cytochrome c-type biogenesis protein H TPR" evidence="6">
    <location>
        <begin position="126"/>
        <end position="261"/>
    </location>
</feature>
<keyword evidence="5" id="KW-1133">Transmembrane helix</keyword>
<dbReference type="SUPFAM" id="SSF48452">
    <property type="entry name" value="TPR-like"/>
    <property type="match status" value="1"/>
</dbReference>
<keyword evidence="5" id="KW-0812">Transmembrane</keyword>
<dbReference type="PANTHER" id="PTHR47870">
    <property type="entry name" value="CYTOCHROME C-TYPE BIOGENESIS PROTEIN CCMH"/>
    <property type="match status" value="1"/>
</dbReference>
<dbReference type="GO" id="GO:0005886">
    <property type="term" value="C:plasma membrane"/>
    <property type="evidence" value="ECO:0007669"/>
    <property type="project" value="TreeGrafter"/>
</dbReference>
<sequence>MTIVFYIVAALLVLVCALYLMLSVKRKPALQRVVEHKQANLAILREQLKEIERDKQAGVLSAQDFEQAQMDLRQRALEENEGLKTESVQQAGAPKLAWTLMVSIPVAAIALYFYLGNPVMLDPAAVQQQANAQPVDIEAMVARLEQRLKENPDDPGAWLMMARSHRYYGRHQEAAEAYAKAMPVVDGDPTALAEYAESMLLAGVDTLDGLPGRLVKRSLDLYPEEPLGLMLAGAAALHKEQYPEAIDYWQRLLAQFPADSETAKVVNQGLQLARERMRMPANSAPEPAAAP</sequence>
<comment type="caution">
    <text evidence="7">The sequence shown here is derived from an EMBL/GenBank/DDBJ whole genome shotgun (WGS) entry which is preliminary data.</text>
</comment>
<dbReference type="InterPro" id="IPR056413">
    <property type="entry name" value="TPR_CcmH_CycH"/>
</dbReference>
<feature type="transmembrane region" description="Helical" evidence="5">
    <location>
        <begin position="6"/>
        <end position="22"/>
    </location>
</feature>
<dbReference type="GO" id="GO:0030313">
    <property type="term" value="C:cell envelope"/>
    <property type="evidence" value="ECO:0007669"/>
    <property type="project" value="UniProtKB-SubCell"/>
</dbReference>
<dbReference type="STRING" id="511.UZ73_07445"/>
<keyword evidence="4" id="KW-0802">TPR repeat</keyword>
<evidence type="ECO:0000256" key="5">
    <source>
        <dbReference type="SAM" id="Phobius"/>
    </source>
</evidence>
<dbReference type="Gene3D" id="1.25.40.10">
    <property type="entry name" value="Tetratricopeptide repeat domain"/>
    <property type="match status" value="1"/>
</dbReference>
<keyword evidence="2" id="KW-0677">Repeat</keyword>
<evidence type="ECO:0000259" key="6">
    <source>
        <dbReference type="Pfam" id="PF23914"/>
    </source>
</evidence>
<reference evidence="7 8" key="2">
    <citation type="submission" date="2018-05" db="EMBL/GenBank/DDBJ databases">
        <authorList>
            <person name="Lanie J.A."/>
            <person name="Ng W.-L."/>
            <person name="Kazmierczak K.M."/>
            <person name="Andrzejewski T.M."/>
            <person name="Davidsen T.M."/>
            <person name="Wayne K.J."/>
            <person name="Tettelin H."/>
            <person name="Glass J.I."/>
            <person name="Rusch D."/>
            <person name="Podicherti R."/>
            <person name="Tsui H.-C.T."/>
            <person name="Winkler M.E."/>
        </authorList>
    </citation>
    <scope>NUCLEOTIDE SEQUENCE [LARGE SCALE GENOMIC DNA]</scope>
    <source>
        <strain evidence="7 8">YBY</strain>
    </source>
</reference>
<dbReference type="AlphaFoldDB" id="A0A2U2BL56"/>
<dbReference type="EMBL" id="QEXO01000002">
    <property type="protein sequence ID" value="PWE14740.1"/>
    <property type="molecule type" value="Genomic_DNA"/>
</dbReference>
<reference evidence="7 8" key="1">
    <citation type="submission" date="2018-05" db="EMBL/GenBank/DDBJ databases">
        <title>Genome Sequence of an Efficient Indole-Degrading Bacterium, Alcaligenes sp.YBY.</title>
        <authorList>
            <person name="Yang B."/>
        </authorList>
    </citation>
    <scope>NUCLEOTIDE SEQUENCE [LARGE SCALE GENOMIC DNA]</scope>
    <source>
        <strain evidence="7 8">YBY</strain>
    </source>
</reference>
<dbReference type="SMART" id="SM00028">
    <property type="entry name" value="TPR"/>
    <property type="match status" value="2"/>
</dbReference>
<dbReference type="InterPro" id="IPR019734">
    <property type="entry name" value="TPR_rpt"/>
</dbReference>
<dbReference type="InterPro" id="IPR051263">
    <property type="entry name" value="C-type_cytochrome_biogenesis"/>
</dbReference>
<keyword evidence="3" id="KW-0201">Cytochrome c-type biogenesis</keyword>